<keyword evidence="8" id="KW-1185">Reference proteome</keyword>
<accession>A0ABT3T9S0</accession>
<dbReference type="InterPro" id="IPR043149">
    <property type="entry name" value="TagF_N"/>
</dbReference>
<keyword evidence="4" id="KW-0808">Transferase</keyword>
<evidence type="ECO:0000256" key="1">
    <source>
        <dbReference type="ARBA" id="ARBA00004202"/>
    </source>
</evidence>
<evidence type="ECO:0000313" key="8">
    <source>
        <dbReference type="Proteomes" id="UP001143304"/>
    </source>
</evidence>
<comment type="subcellular location">
    <subcellularLocation>
        <location evidence="1">Cell membrane</location>
        <topology evidence="1">Peripheral membrane protein</topology>
    </subcellularLocation>
</comment>
<dbReference type="SUPFAM" id="SSF53756">
    <property type="entry name" value="UDP-Glycosyltransferase/glycogen phosphorylase"/>
    <property type="match status" value="1"/>
</dbReference>
<comment type="caution">
    <text evidence="7">The sequence shown here is derived from an EMBL/GenBank/DDBJ whole genome shotgun (WGS) entry which is preliminary data.</text>
</comment>
<dbReference type="InterPro" id="IPR007554">
    <property type="entry name" value="Glycerophosphate_synth"/>
</dbReference>
<protein>
    <submittedName>
        <fullName evidence="7">CDP-glycerol--glycerophosphate glycerophosphotransferase</fullName>
    </submittedName>
</protein>
<evidence type="ECO:0000256" key="3">
    <source>
        <dbReference type="ARBA" id="ARBA00022475"/>
    </source>
</evidence>
<reference evidence="7" key="1">
    <citation type="submission" date="2019-02" db="EMBL/GenBank/DDBJ databases">
        <authorList>
            <person name="Li S.-H."/>
        </authorList>
    </citation>
    <scope>NUCLEOTIDE SEQUENCE</scope>
    <source>
        <strain evidence="7">IMCC11814</strain>
    </source>
</reference>
<dbReference type="Gene3D" id="3.40.50.11820">
    <property type="match status" value="1"/>
</dbReference>
<name>A0ABT3T9S0_9GAMM</name>
<keyword evidence="6" id="KW-0472">Membrane</keyword>
<dbReference type="InterPro" id="IPR051612">
    <property type="entry name" value="Teichoic_Acid_Biosynth"/>
</dbReference>
<keyword evidence="5" id="KW-0777">Teichoic acid biosynthesis</keyword>
<dbReference type="PANTHER" id="PTHR37316:SF3">
    <property type="entry name" value="TEICHOIC ACID GLYCEROL-PHOSPHATE TRANSFERASE"/>
    <property type="match status" value="1"/>
</dbReference>
<gene>
    <name evidence="7" type="ORF">EYC82_16935</name>
</gene>
<dbReference type="EMBL" id="SHNO01000002">
    <property type="protein sequence ID" value="MCX2979032.1"/>
    <property type="molecule type" value="Genomic_DNA"/>
</dbReference>
<proteinExistence type="inferred from homology"/>
<evidence type="ECO:0000256" key="4">
    <source>
        <dbReference type="ARBA" id="ARBA00022679"/>
    </source>
</evidence>
<organism evidence="7 8">
    <name type="scientific">Candidatus Marimicrobium litorale</name>
    <dbReference type="NCBI Taxonomy" id="2518991"/>
    <lineage>
        <taxon>Bacteria</taxon>
        <taxon>Pseudomonadati</taxon>
        <taxon>Pseudomonadota</taxon>
        <taxon>Gammaproteobacteria</taxon>
        <taxon>Cellvibrionales</taxon>
        <taxon>Halieaceae</taxon>
        <taxon>Marimicrobium</taxon>
    </lineage>
</organism>
<dbReference type="Pfam" id="PF04464">
    <property type="entry name" value="Glyphos_transf"/>
    <property type="match status" value="1"/>
</dbReference>
<evidence type="ECO:0000256" key="5">
    <source>
        <dbReference type="ARBA" id="ARBA00022944"/>
    </source>
</evidence>
<evidence type="ECO:0000313" key="7">
    <source>
        <dbReference type="EMBL" id="MCX2979032.1"/>
    </source>
</evidence>
<dbReference type="InterPro" id="IPR043148">
    <property type="entry name" value="TagF_C"/>
</dbReference>
<dbReference type="PANTHER" id="PTHR37316">
    <property type="entry name" value="TEICHOIC ACID GLYCEROL-PHOSPHATE PRIMASE"/>
    <property type="match status" value="1"/>
</dbReference>
<comment type="similarity">
    <text evidence="2">Belongs to the CDP-glycerol glycerophosphotransferase family.</text>
</comment>
<keyword evidence="3" id="KW-1003">Cell membrane</keyword>
<dbReference type="Proteomes" id="UP001143304">
    <property type="component" value="Unassembled WGS sequence"/>
</dbReference>
<evidence type="ECO:0000256" key="2">
    <source>
        <dbReference type="ARBA" id="ARBA00010488"/>
    </source>
</evidence>
<sequence>MDNRTLRLDGDQRTVLCAFSALDVRTGYTHLGPCMKIDKRNISHWLLLLRQGFFTLLAIFSRYLTSAPEKPVIVLYGHQLSGNLKALYEEWNRHYKNEWDCFFLSLDPTYGPQLASAGINVLRCGKLADMLSVGRASAMITDHGLHAMSPLIRFTTICFIDVWHGIPYKGFTQQNFRVQRTYSETWVSSPLLEKIYVNQFGFSAERVKALGYARTDKLFRRDFPSTDVRAHLQIPAKHKIILYAPTWQQDDNGRELFPFGESQDTFLEALNTVCATQGATLLVRSHLNARISQKTYTHIAYCSMQDFADTEDLLLQTDILICDWSSIAFDFLALDRPTLFLDVSPPFRNGFSLGPEYRFGKIAKRLSTTCSFLQEVLNNEDVYSNEQNEIHRRIKSAVYGENTDGNAARRQLEHLCELIRSDPNKA</sequence>
<evidence type="ECO:0000256" key="6">
    <source>
        <dbReference type="ARBA" id="ARBA00023136"/>
    </source>
</evidence>
<dbReference type="Gene3D" id="3.40.50.12580">
    <property type="match status" value="1"/>
</dbReference>